<sequence>MWKLKIAEGRDDPWLVSVNNHVGRQHWEFDPEASKQEERAELRTENPTVALTPPIKLKEGEAITEEGVITTLRRAINFFCSIQAHDGDHSIYYQIDQQHFFFGTQEGDEALHIQLPGQLQNYFRLVYMPMSYLYGKRFVGTLTSLVQTLRNELYPQPYEDIDWNKARNTCAKVLSMLACWVEDPNSEAYKRHLARVPDYLWVAEDGIKAQLRDNPSDNFKEMYRHIRKGAWPVEIADQGLQTSDCTAEALKASLLLSKMSPDLVGEKIEAERLYDAVDSKNGGFSSWEPNLSFRWMERFNPIEIFEDALIEREYGSWGICFTYGTFFAVDALVACGRSYRNSRPLRKACEFLLSKQLPDGGWGESYLSSTNKANIDPIPIKRGVRLLINSQMEDGEFPQQDHFYHKR</sequence>
<dbReference type="GO" id="GO:0016104">
    <property type="term" value="P:triterpenoid biosynthetic process"/>
    <property type="evidence" value="ECO:0007669"/>
    <property type="project" value="InterPro"/>
</dbReference>
<dbReference type="InterPro" id="IPR032696">
    <property type="entry name" value="SQ_cyclase_C"/>
</dbReference>
<dbReference type="GO" id="GO:0016866">
    <property type="term" value="F:intramolecular transferase activity"/>
    <property type="evidence" value="ECO:0007669"/>
    <property type="project" value="InterPro"/>
</dbReference>
<dbReference type="GO" id="GO:0005811">
    <property type="term" value="C:lipid droplet"/>
    <property type="evidence" value="ECO:0007669"/>
    <property type="project" value="InterPro"/>
</dbReference>
<proteinExistence type="predicted"/>
<dbReference type="PANTHER" id="PTHR11764:SF19">
    <property type="entry name" value="TERPENE CYCLASE_MUTASE FAMILY MEMBER"/>
    <property type="match status" value="1"/>
</dbReference>
<protein>
    <recommendedName>
        <fullName evidence="2">Squalene cyclase C-terminal domain-containing protein</fullName>
    </recommendedName>
</protein>
<comment type="caution">
    <text evidence="3">The sequence shown here is derived from an EMBL/GenBank/DDBJ whole genome shotgun (WGS) entry which is preliminary data.</text>
</comment>
<reference evidence="3" key="1">
    <citation type="submission" date="2022-04" db="EMBL/GenBank/DDBJ databases">
        <title>Carnegiea gigantea Genome sequencing and assembly v2.</title>
        <authorList>
            <person name="Copetti D."/>
            <person name="Sanderson M.J."/>
            <person name="Burquez A."/>
            <person name="Wojciechowski M.F."/>
        </authorList>
    </citation>
    <scope>NUCLEOTIDE SEQUENCE</scope>
    <source>
        <strain evidence="3">SGP5-SGP5p</strain>
        <tissue evidence="3">Aerial part</tissue>
    </source>
</reference>
<dbReference type="SUPFAM" id="SSF48239">
    <property type="entry name" value="Terpenoid cyclases/Protein prenyltransferases"/>
    <property type="match status" value="2"/>
</dbReference>
<dbReference type="PANTHER" id="PTHR11764">
    <property type="entry name" value="TERPENE CYCLASE/MUTASE FAMILY MEMBER"/>
    <property type="match status" value="1"/>
</dbReference>
<evidence type="ECO:0000313" key="3">
    <source>
        <dbReference type="EMBL" id="KAJ8448506.1"/>
    </source>
</evidence>
<dbReference type="Proteomes" id="UP001153076">
    <property type="component" value="Unassembled WGS sequence"/>
</dbReference>
<organism evidence="3 4">
    <name type="scientific">Carnegiea gigantea</name>
    <dbReference type="NCBI Taxonomy" id="171969"/>
    <lineage>
        <taxon>Eukaryota</taxon>
        <taxon>Viridiplantae</taxon>
        <taxon>Streptophyta</taxon>
        <taxon>Embryophyta</taxon>
        <taxon>Tracheophyta</taxon>
        <taxon>Spermatophyta</taxon>
        <taxon>Magnoliopsida</taxon>
        <taxon>eudicotyledons</taxon>
        <taxon>Gunneridae</taxon>
        <taxon>Pentapetalae</taxon>
        <taxon>Caryophyllales</taxon>
        <taxon>Cactineae</taxon>
        <taxon>Cactaceae</taxon>
        <taxon>Cactoideae</taxon>
        <taxon>Echinocereeae</taxon>
        <taxon>Carnegiea</taxon>
    </lineage>
</organism>
<evidence type="ECO:0000259" key="2">
    <source>
        <dbReference type="Pfam" id="PF13243"/>
    </source>
</evidence>
<dbReference type="AlphaFoldDB" id="A0A9Q1KTF2"/>
<dbReference type="Gene3D" id="1.50.10.20">
    <property type="match status" value="3"/>
</dbReference>
<keyword evidence="4" id="KW-1185">Reference proteome</keyword>
<dbReference type="EMBL" id="JAKOGI010000029">
    <property type="protein sequence ID" value="KAJ8448506.1"/>
    <property type="molecule type" value="Genomic_DNA"/>
</dbReference>
<evidence type="ECO:0000256" key="1">
    <source>
        <dbReference type="ARBA" id="ARBA00022737"/>
    </source>
</evidence>
<dbReference type="InterPro" id="IPR008930">
    <property type="entry name" value="Terpenoid_cyclase/PrenylTrfase"/>
</dbReference>
<name>A0A9Q1KTF2_9CARY</name>
<dbReference type="OrthoDB" id="21502at2759"/>
<evidence type="ECO:0000313" key="4">
    <source>
        <dbReference type="Proteomes" id="UP001153076"/>
    </source>
</evidence>
<gene>
    <name evidence="3" type="ORF">Cgig2_012150</name>
</gene>
<dbReference type="InterPro" id="IPR018333">
    <property type="entry name" value="Squalene_cyclase"/>
</dbReference>
<accession>A0A9Q1KTF2</accession>
<dbReference type="Pfam" id="PF13243">
    <property type="entry name" value="SQHop_cyclase_C"/>
    <property type="match status" value="1"/>
</dbReference>
<keyword evidence="1" id="KW-0677">Repeat</keyword>
<feature type="domain" description="Squalene cyclase C-terminal" evidence="2">
    <location>
        <begin position="314"/>
        <end position="372"/>
    </location>
</feature>